<reference evidence="1" key="1">
    <citation type="submission" date="2022-07" db="EMBL/GenBank/DDBJ databases">
        <title>Phylogenomic reconstructions and comparative analyses of Kickxellomycotina fungi.</title>
        <authorList>
            <person name="Reynolds N.K."/>
            <person name="Stajich J.E."/>
            <person name="Barry K."/>
            <person name="Grigoriev I.V."/>
            <person name="Crous P."/>
            <person name="Smith M.E."/>
        </authorList>
    </citation>
    <scope>NUCLEOTIDE SEQUENCE</scope>
    <source>
        <strain evidence="1">BCRC 34780</strain>
    </source>
</reference>
<dbReference type="EMBL" id="JANBUN010000223">
    <property type="protein sequence ID" value="KAJ2805662.1"/>
    <property type="molecule type" value="Genomic_DNA"/>
</dbReference>
<protein>
    <submittedName>
        <fullName evidence="1">39S ribosomal protein L22, mitochondrial</fullName>
    </submittedName>
</protein>
<proteinExistence type="predicted"/>
<name>A0ACC1LD63_9FUNG</name>
<accession>A0ACC1LD63</accession>
<gene>
    <name evidence="1" type="primary">mrpl22</name>
    <name evidence="1" type="ORF">H4R21_001178</name>
</gene>
<sequence>MLGLIRGFDGLRVAGVPGAVRAMQTTCRARAAATVPAAPKFAETGASAAFDVGTDTAGKGKGKGAAWKTERRRLGEGTAQVREATFKTDNFQASPRKLRMIANQITGLPIGEAIRQMRFSAKRASVVIKNSLEWAQAQAIKERAMDPANMHLKCVRVGKGRYGKKLECKGRGRTGIIRRPTAHMMYVVSEKHAEIAPEPRNALERAMMAGSLPRRKARGFKLAKNVWTPLDERKPVINPKPYYNW</sequence>
<evidence type="ECO:0000313" key="2">
    <source>
        <dbReference type="Proteomes" id="UP001140087"/>
    </source>
</evidence>
<dbReference type="Proteomes" id="UP001140087">
    <property type="component" value="Unassembled WGS sequence"/>
</dbReference>
<keyword evidence="1" id="KW-0687">Ribonucleoprotein</keyword>
<keyword evidence="1" id="KW-0689">Ribosomal protein</keyword>
<organism evidence="1 2">
    <name type="scientific">Coemansia helicoidea</name>
    <dbReference type="NCBI Taxonomy" id="1286919"/>
    <lineage>
        <taxon>Eukaryota</taxon>
        <taxon>Fungi</taxon>
        <taxon>Fungi incertae sedis</taxon>
        <taxon>Zoopagomycota</taxon>
        <taxon>Kickxellomycotina</taxon>
        <taxon>Kickxellomycetes</taxon>
        <taxon>Kickxellales</taxon>
        <taxon>Kickxellaceae</taxon>
        <taxon>Coemansia</taxon>
    </lineage>
</organism>
<comment type="caution">
    <text evidence="1">The sequence shown here is derived from an EMBL/GenBank/DDBJ whole genome shotgun (WGS) entry which is preliminary data.</text>
</comment>
<keyword evidence="2" id="KW-1185">Reference proteome</keyword>
<evidence type="ECO:0000313" key="1">
    <source>
        <dbReference type="EMBL" id="KAJ2805662.1"/>
    </source>
</evidence>